<dbReference type="Gene3D" id="3.30.360.10">
    <property type="entry name" value="Dihydrodipicolinate Reductase, domain 2"/>
    <property type="match status" value="1"/>
</dbReference>
<reference evidence="3" key="1">
    <citation type="submission" date="2022-06" db="EMBL/GenBank/DDBJ databases">
        <title>Rothia sp. isolated from sandalwood seedling.</title>
        <authorList>
            <person name="Tuikhar N."/>
            <person name="Kirdat K."/>
            <person name="Thorat V."/>
            <person name="Swetha P."/>
            <person name="Padma S."/>
            <person name="Sundararaj R."/>
            <person name="Yadav A."/>
        </authorList>
    </citation>
    <scope>NUCLEOTIDE SEQUENCE</scope>
    <source>
        <strain evidence="3">AR01</strain>
    </source>
</reference>
<keyword evidence="4" id="KW-1185">Reference proteome</keyword>
<dbReference type="Pfam" id="PF01408">
    <property type="entry name" value="GFO_IDH_MocA"/>
    <property type="match status" value="1"/>
</dbReference>
<dbReference type="NCBIfam" id="TIGR01761">
    <property type="entry name" value="thiaz-red"/>
    <property type="match status" value="1"/>
</dbReference>
<evidence type="ECO:0000259" key="1">
    <source>
        <dbReference type="Pfam" id="PF01408"/>
    </source>
</evidence>
<dbReference type="RefSeq" id="WP_254164431.1">
    <property type="nucleotide sequence ID" value="NZ_JANAFB010000002.1"/>
</dbReference>
<dbReference type="PANTHER" id="PTHR43377:SF1">
    <property type="entry name" value="BILIVERDIN REDUCTASE A"/>
    <property type="match status" value="1"/>
</dbReference>
<dbReference type="EMBL" id="JANAFB010000002">
    <property type="protein sequence ID" value="MCP3424662.1"/>
    <property type="molecule type" value="Genomic_DNA"/>
</dbReference>
<gene>
    <name evidence="3" type="ORF">NBM05_01080</name>
</gene>
<dbReference type="InterPro" id="IPR010091">
    <property type="entry name" value="Thiazolinyl_imide_reductase"/>
</dbReference>
<dbReference type="SUPFAM" id="SSF51735">
    <property type="entry name" value="NAD(P)-binding Rossmann-fold domains"/>
    <property type="match status" value="1"/>
</dbReference>
<protein>
    <submittedName>
        <fullName evidence="3">Gfo/Idh/MocA family oxidoreductase</fullName>
    </submittedName>
</protein>
<dbReference type="AlphaFoldDB" id="A0A9X2HBI7"/>
<feature type="domain" description="Gfo/Idh/MocA-like oxidoreductase N-terminal" evidence="1">
    <location>
        <begin position="6"/>
        <end position="120"/>
    </location>
</feature>
<name>A0A9X2HBI7_9MICC</name>
<dbReference type="InterPro" id="IPR036291">
    <property type="entry name" value="NAD(P)-bd_dom_sf"/>
</dbReference>
<evidence type="ECO:0000313" key="4">
    <source>
        <dbReference type="Proteomes" id="UP001139502"/>
    </source>
</evidence>
<dbReference type="GO" id="GO:0000166">
    <property type="term" value="F:nucleotide binding"/>
    <property type="evidence" value="ECO:0007669"/>
    <property type="project" value="InterPro"/>
</dbReference>
<evidence type="ECO:0000259" key="2">
    <source>
        <dbReference type="Pfam" id="PF21390"/>
    </source>
</evidence>
<evidence type="ECO:0000313" key="3">
    <source>
        <dbReference type="EMBL" id="MCP3424662.1"/>
    </source>
</evidence>
<dbReference type="Gene3D" id="3.40.50.720">
    <property type="entry name" value="NAD(P)-binding Rossmann-like Domain"/>
    <property type="match status" value="1"/>
</dbReference>
<dbReference type="Proteomes" id="UP001139502">
    <property type="component" value="Unassembled WGS sequence"/>
</dbReference>
<proteinExistence type="predicted"/>
<comment type="caution">
    <text evidence="3">The sequence shown here is derived from an EMBL/GenBank/DDBJ whole genome shotgun (WGS) entry which is preliminary data.</text>
</comment>
<dbReference type="InterPro" id="IPR048655">
    <property type="entry name" value="Irp3-like_C"/>
</dbReference>
<dbReference type="PANTHER" id="PTHR43377">
    <property type="entry name" value="BILIVERDIN REDUCTASE A"/>
    <property type="match status" value="1"/>
</dbReference>
<feature type="domain" description="Thiazolinyl imine reductase-like C-terminal" evidence="2">
    <location>
        <begin position="153"/>
        <end position="253"/>
    </location>
</feature>
<sequence>MSRRLRTVLCGTGFGRFHREGIRLLPRDLELVGVLARGGEFSRAYAAAEGVPLYTRVEDLPDDVDLACVAIGSAVSGGPGAEIAGALLGRGIHVLQEHPVHRDELAGLLRAARAAGVVYRLNPFYRHVPAVRRFLDGAQRMRELGPILSVDGTSAVQVLHPLLDVLAEALGGTAPWALGDPLPADPRVEAACASPQPYRVLQGALAGVPLTLRVQHQLDPSDGDNHALVWHRIAITGEGGTLTLADAHGPVLWQPRLHAPRDRHGRLRSTGPGTGHLAEPALTVVPGTEPPSWRGIFAETWPLTMARAIRETVDAVRAGADPLPRGQRDLSVTAVWHDLLDRLGRPEVIRPAAPDSWSLDRVLPPTEEVPR</sequence>
<accession>A0A9X2HBI7</accession>
<dbReference type="InterPro" id="IPR051450">
    <property type="entry name" value="Gfo/Idh/MocA_Oxidoreductases"/>
</dbReference>
<organism evidence="3 4">
    <name type="scientific">Rothia santali</name>
    <dbReference type="NCBI Taxonomy" id="2949643"/>
    <lineage>
        <taxon>Bacteria</taxon>
        <taxon>Bacillati</taxon>
        <taxon>Actinomycetota</taxon>
        <taxon>Actinomycetes</taxon>
        <taxon>Micrococcales</taxon>
        <taxon>Micrococcaceae</taxon>
        <taxon>Rothia</taxon>
    </lineage>
</organism>
<dbReference type="InterPro" id="IPR000683">
    <property type="entry name" value="Gfo/Idh/MocA-like_OxRdtase_N"/>
</dbReference>
<dbReference type="Pfam" id="PF21390">
    <property type="entry name" value="Irp3-like_C"/>
    <property type="match status" value="1"/>
</dbReference>